<gene>
    <name evidence="1" type="ORF">L916_13766</name>
</gene>
<sequence length="132" mass="15072">MLEMMHSLRLEINLRLITPLAPTNWTFEWISVDDNHDMQLSPTGAALLSFMEGVDVDNSLHPTQLAQDSLVANSQNGVQSQTVIPSLNVHESPTGQTHFERREGNEVLDEREVNQRRRRVLQPCHCGEFRQL</sequence>
<organism evidence="1">
    <name type="scientific">Phytophthora nicotianae</name>
    <name type="common">Potato buckeye rot agent</name>
    <name type="synonym">Phytophthora parasitica</name>
    <dbReference type="NCBI Taxonomy" id="4792"/>
    <lineage>
        <taxon>Eukaryota</taxon>
        <taxon>Sar</taxon>
        <taxon>Stramenopiles</taxon>
        <taxon>Oomycota</taxon>
        <taxon>Peronosporomycetes</taxon>
        <taxon>Peronosporales</taxon>
        <taxon>Peronosporaceae</taxon>
        <taxon>Phytophthora</taxon>
    </lineage>
</organism>
<protein>
    <submittedName>
        <fullName evidence="1">Uncharacterized protein</fullName>
    </submittedName>
</protein>
<evidence type="ECO:0000313" key="1">
    <source>
        <dbReference type="EMBL" id="ETL33885.1"/>
    </source>
</evidence>
<accession>W2IIG4</accession>
<dbReference type="Proteomes" id="UP000053864">
    <property type="component" value="Unassembled WGS sequence"/>
</dbReference>
<reference evidence="1" key="1">
    <citation type="submission" date="2013-11" db="EMBL/GenBank/DDBJ databases">
        <title>The Genome Sequence of Phytophthora parasitica CJ05E6.</title>
        <authorList>
            <consortium name="The Broad Institute Genomics Platform"/>
            <person name="Russ C."/>
            <person name="Tyler B."/>
            <person name="Panabieres F."/>
            <person name="Shan W."/>
            <person name="Tripathy S."/>
            <person name="Grunwald N."/>
            <person name="Machado M."/>
            <person name="Johnson C.S."/>
            <person name="Arredondo F."/>
            <person name="Hong C."/>
            <person name="Coffey M."/>
            <person name="Young S.K."/>
            <person name="Zeng Q."/>
            <person name="Gargeya S."/>
            <person name="Fitzgerald M."/>
            <person name="Abouelleil A."/>
            <person name="Alvarado L."/>
            <person name="Chapman S.B."/>
            <person name="Gainer-Dewar J."/>
            <person name="Goldberg J."/>
            <person name="Griggs A."/>
            <person name="Gujja S."/>
            <person name="Hansen M."/>
            <person name="Howarth C."/>
            <person name="Imamovic A."/>
            <person name="Ireland A."/>
            <person name="Larimer J."/>
            <person name="McCowan C."/>
            <person name="Murphy C."/>
            <person name="Pearson M."/>
            <person name="Poon T.W."/>
            <person name="Priest M."/>
            <person name="Roberts A."/>
            <person name="Saif S."/>
            <person name="Shea T."/>
            <person name="Sykes S."/>
            <person name="Wortman J."/>
            <person name="Nusbaum C."/>
            <person name="Birren B."/>
        </authorList>
    </citation>
    <scope>NUCLEOTIDE SEQUENCE [LARGE SCALE GENOMIC DNA]</scope>
    <source>
        <strain evidence="1">CJ05E6</strain>
    </source>
</reference>
<proteinExistence type="predicted"/>
<dbReference type="EMBL" id="KI674442">
    <property type="protein sequence ID" value="ETL33885.1"/>
    <property type="molecule type" value="Genomic_DNA"/>
</dbReference>
<name>W2IIG4_PHYNI</name>
<dbReference type="AlphaFoldDB" id="W2IIG4"/>